<dbReference type="Proteomes" id="UP000020825">
    <property type="component" value="Unassembled WGS sequence"/>
</dbReference>
<name>X8CR22_MYCIT</name>
<sequence>MNDLDIGEELEPPRQLYVVTGERGSFISGHEACRPKPAVRIDNGAVAEHAH</sequence>
<reference evidence="1 2" key="1">
    <citation type="submission" date="2013-12" db="EMBL/GenBank/DDBJ databases">
        <authorList>
            <person name="Zelazny A."/>
            <person name="Olivier K."/>
            <person name="Holland S."/>
            <person name="Lenaerts A."/>
            <person name="Ordway D."/>
            <person name="DeGroote M.A."/>
            <person name="Parker T."/>
            <person name="Sizemore C."/>
            <person name="Tallon L.J."/>
            <person name="Sadzewicz L.K."/>
            <person name="Sengamalay N."/>
            <person name="Fraser C.M."/>
            <person name="Hine E."/>
            <person name="Shefchek K.A."/>
            <person name="Das S.P."/>
            <person name="Tettelin H."/>
        </authorList>
    </citation>
    <scope>NUCLEOTIDE SEQUENCE [LARGE SCALE GENOMIC DNA]</scope>
    <source>
        <strain evidence="1 2">1956</strain>
    </source>
</reference>
<comment type="caution">
    <text evidence="1">The sequence shown here is derived from an EMBL/GenBank/DDBJ whole genome shotgun (WGS) entry which is preliminary data.</text>
</comment>
<organism evidence="1 2">
    <name type="scientific">Mycobacterium intracellulare 1956</name>
    <dbReference type="NCBI Taxonomy" id="1299331"/>
    <lineage>
        <taxon>Bacteria</taxon>
        <taxon>Bacillati</taxon>
        <taxon>Actinomycetota</taxon>
        <taxon>Actinomycetes</taxon>
        <taxon>Mycobacteriales</taxon>
        <taxon>Mycobacteriaceae</taxon>
        <taxon>Mycobacterium</taxon>
        <taxon>Mycobacterium avium complex (MAC)</taxon>
    </lineage>
</organism>
<protein>
    <submittedName>
        <fullName evidence="1">Uncharacterized protein</fullName>
    </submittedName>
</protein>
<dbReference type="AlphaFoldDB" id="X8CR22"/>
<gene>
    <name evidence="1" type="ORF">I550_1421</name>
</gene>
<evidence type="ECO:0000313" key="2">
    <source>
        <dbReference type="Proteomes" id="UP000020825"/>
    </source>
</evidence>
<accession>X8CR22</accession>
<evidence type="ECO:0000313" key="1">
    <source>
        <dbReference type="EMBL" id="EUA58281.1"/>
    </source>
</evidence>
<dbReference type="EMBL" id="JAOG01000001">
    <property type="protein sequence ID" value="EUA58281.1"/>
    <property type="molecule type" value="Genomic_DNA"/>
</dbReference>
<proteinExistence type="predicted"/>